<sequence>MKFTWENDTFIVIITVFVVLSVLLTTALIYILFSRKYKNVLKKAQSDAKKLKMTAMADTKVEIAAMKAKAEEEIDLKKEELESLEKDYIKKKKLLFEQLEEVADKEEKLVQSQIEVKKMKSKLSTEIDQVVSILEITSEMNVEEAKEKLILYTEKTYIEDLAKELKIKEEKLLINSKQRANEILIDAMQKCSVQVATEKNTTIFKIEDDNLKGKIIGREGRNVKTFQQYGGVDIVIDEVPNRILISSFNPIRREIAYKALEALMKSGKIQPVAIEEQLILQEQKLEETFEQTGYEIMELFKINNLDIEVIKSLGKLKFRYSYGQNVLQHSIEVATFSKLIAAELELDEDIALLAGLLHDIGKAIDFEKEGSHISLGAQLLRKVKMDEIIVNAVEAHHGDVEKKSFYAEIVAIADTLSAARTGARNNNSEEYMHRMREIEETCLSFEGVSKAYVLQAGRQIRVIVNPNLVDDYELKKLVYKIKDKISSINRTPGEIVITLIREIRQSLKV</sequence>
<dbReference type="Pfam" id="PF00013">
    <property type="entry name" value="KH_1"/>
    <property type="match status" value="1"/>
</dbReference>
<comment type="similarity">
    <text evidence="5">Belongs to the RNase Y family.</text>
</comment>
<accession>V5RJ79</accession>
<evidence type="ECO:0000256" key="3">
    <source>
        <dbReference type="ARBA" id="ARBA00022801"/>
    </source>
</evidence>
<dbReference type="SMART" id="SM00322">
    <property type="entry name" value="KH"/>
    <property type="match status" value="1"/>
</dbReference>
<dbReference type="HAMAP" id="MF_00335">
    <property type="entry name" value="RNase_Y"/>
    <property type="match status" value="1"/>
</dbReference>
<dbReference type="PROSITE" id="PS50084">
    <property type="entry name" value="KH_TYPE_1"/>
    <property type="match status" value="1"/>
</dbReference>
<dbReference type="GO" id="GO:0006402">
    <property type="term" value="P:mRNA catabolic process"/>
    <property type="evidence" value="ECO:0007669"/>
    <property type="project" value="UniProtKB-UniRule"/>
</dbReference>
<dbReference type="Gene3D" id="1.10.3210.10">
    <property type="entry name" value="Hypothetical protein af1432"/>
    <property type="match status" value="1"/>
</dbReference>
<dbReference type="OrthoDB" id="9803205at2"/>
<dbReference type="Proteomes" id="UP000018550">
    <property type="component" value="Chromosome"/>
</dbReference>
<dbReference type="InterPro" id="IPR006674">
    <property type="entry name" value="HD_domain"/>
</dbReference>
<evidence type="ECO:0000256" key="4">
    <source>
        <dbReference type="ARBA" id="ARBA00022884"/>
    </source>
</evidence>
<comment type="subcellular location">
    <subcellularLocation>
        <location evidence="5">Cell membrane</location>
        <topology evidence="5">Single-pass membrane protein</topology>
    </subcellularLocation>
</comment>
<dbReference type="PROSITE" id="PS51831">
    <property type="entry name" value="HD"/>
    <property type="match status" value="1"/>
</dbReference>
<evidence type="ECO:0000256" key="2">
    <source>
        <dbReference type="ARBA" id="ARBA00022759"/>
    </source>
</evidence>
<keyword evidence="10" id="KW-1185">Reference proteome</keyword>
<evidence type="ECO:0000259" key="8">
    <source>
        <dbReference type="PROSITE" id="PS51831"/>
    </source>
</evidence>
<dbReference type="PANTHER" id="PTHR33525:SF3">
    <property type="entry name" value="RIBONUCLEASE Y"/>
    <property type="match status" value="1"/>
</dbReference>
<name>V5RJ79_SPIAP</name>
<evidence type="ECO:0000256" key="7">
    <source>
        <dbReference type="SAM" id="Coils"/>
    </source>
</evidence>
<dbReference type="Pfam" id="PF12072">
    <property type="entry name" value="RNase_Y_N"/>
    <property type="match status" value="1"/>
</dbReference>
<keyword evidence="3 5" id="KW-0378">Hydrolase</keyword>
<feature type="coiled-coil region" evidence="7">
    <location>
        <begin position="34"/>
        <end position="122"/>
    </location>
</feature>
<keyword evidence="1 5" id="KW-0540">Nuclease</keyword>
<comment type="function">
    <text evidence="5">Endoribonuclease that initiates mRNA decay.</text>
</comment>
<dbReference type="GO" id="GO:0005886">
    <property type="term" value="C:plasma membrane"/>
    <property type="evidence" value="ECO:0007669"/>
    <property type="project" value="UniProtKB-SubCell"/>
</dbReference>
<dbReference type="InterPro" id="IPR022711">
    <property type="entry name" value="RNase_Y_N"/>
</dbReference>
<dbReference type="GO" id="GO:0003723">
    <property type="term" value="F:RNA binding"/>
    <property type="evidence" value="ECO:0007669"/>
    <property type="project" value="UniProtKB-UniRule"/>
</dbReference>
<dbReference type="eggNOG" id="COG1418">
    <property type="taxonomic scope" value="Bacteria"/>
</dbReference>
<dbReference type="Pfam" id="PF01966">
    <property type="entry name" value="HD"/>
    <property type="match status" value="1"/>
</dbReference>
<dbReference type="InterPro" id="IPR036612">
    <property type="entry name" value="KH_dom_type_1_sf"/>
</dbReference>
<keyword evidence="5" id="KW-0812">Transmembrane</keyword>
<dbReference type="SMART" id="SM00471">
    <property type="entry name" value="HDc"/>
    <property type="match status" value="1"/>
</dbReference>
<keyword evidence="5" id="KW-0472">Membrane</keyword>
<dbReference type="PANTHER" id="PTHR33525">
    <property type="match status" value="1"/>
</dbReference>
<reference evidence="9 10" key="1">
    <citation type="journal article" date="2014" name="Genome Announc.">
        <title>Complete Genome Sequence of Spiroplasma apis B31T (ATCC 33834), a Bacterium Associated with May Disease of Honeybees (Apis mellifera).</title>
        <authorList>
            <person name="Ku C."/>
            <person name="Lo W.S."/>
            <person name="Chen L.L."/>
            <person name="Kuo C.H."/>
        </authorList>
    </citation>
    <scope>NUCLEOTIDE SEQUENCE [LARGE SCALE GENOMIC DNA]</scope>
    <source>
        <strain evidence="9">B31</strain>
    </source>
</reference>
<feature type="transmembrane region" description="Helical" evidence="5">
    <location>
        <begin position="12"/>
        <end position="33"/>
    </location>
</feature>
<gene>
    <name evidence="5" type="primary">rny</name>
    <name evidence="9" type="ORF">SAPIS_v1c03150</name>
</gene>
<dbReference type="KEGG" id="sapi:SAPIS_v1c03150"/>
<evidence type="ECO:0000256" key="5">
    <source>
        <dbReference type="HAMAP-Rule" id="MF_00335"/>
    </source>
</evidence>
<keyword evidence="2 5" id="KW-0255">Endonuclease</keyword>
<dbReference type="EC" id="3.1.-.-" evidence="5 6"/>
<dbReference type="InterPro" id="IPR017705">
    <property type="entry name" value="Ribonuclease_Y"/>
</dbReference>
<dbReference type="GO" id="GO:0004521">
    <property type="term" value="F:RNA endonuclease activity"/>
    <property type="evidence" value="ECO:0007669"/>
    <property type="project" value="UniProtKB-UniRule"/>
</dbReference>
<dbReference type="InterPro" id="IPR052340">
    <property type="entry name" value="RNase_Y/CdgJ"/>
</dbReference>
<dbReference type="HOGENOM" id="CLU_028328_1_0_14"/>
<dbReference type="GO" id="GO:0016787">
    <property type="term" value="F:hydrolase activity"/>
    <property type="evidence" value="ECO:0007669"/>
    <property type="project" value="UniProtKB-KW"/>
</dbReference>
<dbReference type="InterPro" id="IPR003607">
    <property type="entry name" value="HD/PDEase_dom"/>
</dbReference>
<proteinExistence type="inferred from homology"/>
<keyword evidence="4 5" id="KW-0694">RNA-binding</keyword>
<dbReference type="SUPFAM" id="SSF109604">
    <property type="entry name" value="HD-domain/PDEase-like"/>
    <property type="match status" value="1"/>
</dbReference>
<dbReference type="NCBIfam" id="TIGR00277">
    <property type="entry name" value="HDIG"/>
    <property type="match status" value="1"/>
</dbReference>
<dbReference type="STRING" id="1276258.SAPIS_v1c03150"/>
<dbReference type="PATRIC" id="fig|1276258.3.peg.311"/>
<dbReference type="CDD" id="cd00077">
    <property type="entry name" value="HDc"/>
    <property type="match status" value="1"/>
</dbReference>
<dbReference type="AlphaFoldDB" id="V5RJ79"/>
<dbReference type="InterPro" id="IPR006675">
    <property type="entry name" value="HDIG_dom"/>
</dbReference>
<dbReference type="InterPro" id="IPR004087">
    <property type="entry name" value="KH_dom"/>
</dbReference>
<dbReference type="NCBIfam" id="TIGR03319">
    <property type="entry name" value="RNase_Y"/>
    <property type="match status" value="1"/>
</dbReference>
<evidence type="ECO:0000313" key="9">
    <source>
        <dbReference type="EMBL" id="AHB36161.1"/>
    </source>
</evidence>
<keyword evidence="5" id="KW-1133">Transmembrane helix</keyword>
<evidence type="ECO:0000313" key="10">
    <source>
        <dbReference type="Proteomes" id="UP000018550"/>
    </source>
</evidence>
<evidence type="ECO:0000256" key="6">
    <source>
        <dbReference type="NCBIfam" id="TIGR03319"/>
    </source>
</evidence>
<organism evidence="9 10">
    <name type="scientific">Spiroplasma apis B31</name>
    <dbReference type="NCBI Taxonomy" id="1276258"/>
    <lineage>
        <taxon>Bacteria</taxon>
        <taxon>Bacillati</taxon>
        <taxon>Mycoplasmatota</taxon>
        <taxon>Mollicutes</taxon>
        <taxon>Entomoplasmatales</taxon>
        <taxon>Spiroplasmataceae</taxon>
        <taxon>Spiroplasma</taxon>
    </lineage>
</organism>
<dbReference type="RefSeq" id="WP_023789095.1">
    <property type="nucleotide sequence ID" value="NC_022998.1"/>
</dbReference>
<dbReference type="SUPFAM" id="SSF54791">
    <property type="entry name" value="Eukaryotic type KH-domain (KH-domain type I)"/>
    <property type="match status" value="1"/>
</dbReference>
<feature type="domain" description="HD" evidence="8">
    <location>
        <begin position="326"/>
        <end position="419"/>
    </location>
</feature>
<dbReference type="InterPro" id="IPR004088">
    <property type="entry name" value="KH_dom_type_1"/>
</dbReference>
<keyword evidence="5" id="KW-1003">Cell membrane</keyword>
<keyword evidence="7" id="KW-0175">Coiled coil</keyword>
<dbReference type="CDD" id="cd22431">
    <property type="entry name" value="KH-I_RNaseY"/>
    <property type="match status" value="1"/>
</dbReference>
<protein>
    <recommendedName>
        <fullName evidence="5 6">Ribonuclease Y</fullName>
        <shortName evidence="5">RNase Y</shortName>
        <ecNumber evidence="5 6">3.1.-.-</ecNumber>
    </recommendedName>
</protein>
<dbReference type="EMBL" id="CP006682">
    <property type="protein sequence ID" value="AHB36161.1"/>
    <property type="molecule type" value="Genomic_DNA"/>
</dbReference>
<evidence type="ECO:0000256" key="1">
    <source>
        <dbReference type="ARBA" id="ARBA00022722"/>
    </source>
</evidence>